<accession>A0A538TZD5</accession>
<dbReference type="AlphaFoldDB" id="A0A538TZD5"/>
<dbReference type="PANTHER" id="PTHR36437:SF2">
    <property type="entry name" value="GLYOXALASE_BLEOMYCIN RESISTANCE PROTEIN_DIOXYGENASE"/>
    <property type="match status" value="1"/>
</dbReference>
<dbReference type="Pfam" id="PF00903">
    <property type="entry name" value="Glyoxalase"/>
    <property type="match status" value="1"/>
</dbReference>
<sequence>MKIKLTSVYVDDQEKALRFYTEVLGFTKKADFSQGPYRWLTVGSPEESNGTELQLALNDNPAAKAYQQAMFQQGQRAAMFYADDVKADYERIKARGAEFTMPPTKVTGSTIATLKDTCGNLIQITQLDRH</sequence>
<feature type="domain" description="VOC" evidence="1">
    <location>
        <begin position="2"/>
        <end position="127"/>
    </location>
</feature>
<comment type="caution">
    <text evidence="2">The sequence shown here is derived from an EMBL/GenBank/DDBJ whole genome shotgun (WGS) entry which is preliminary data.</text>
</comment>
<dbReference type="InterPro" id="IPR004360">
    <property type="entry name" value="Glyas_Fos-R_dOase_dom"/>
</dbReference>
<organism evidence="2 3">
    <name type="scientific">Eiseniibacteriota bacterium</name>
    <dbReference type="NCBI Taxonomy" id="2212470"/>
    <lineage>
        <taxon>Bacteria</taxon>
        <taxon>Candidatus Eiseniibacteriota</taxon>
    </lineage>
</organism>
<dbReference type="PANTHER" id="PTHR36437">
    <property type="entry name" value="GLYOXALASE/BLEOMYCIN RESISTANCE PROTEIN/DIOXYGENASE"/>
    <property type="match status" value="1"/>
</dbReference>
<dbReference type="Proteomes" id="UP000319836">
    <property type="component" value="Unassembled WGS sequence"/>
</dbReference>
<dbReference type="Gene3D" id="3.10.180.10">
    <property type="entry name" value="2,3-Dihydroxybiphenyl 1,2-Dioxygenase, domain 1"/>
    <property type="match status" value="1"/>
</dbReference>
<evidence type="ECO:0000313" key="2">
    <source>
        <dbReference type="EMBL" id="TMQ69016.1"/>
    </source>
</evidence>
<proteinExistence type="predicted"/>
<reference evidence="2 3" key="1">
    <citation type="journal article" date="2019" name="Nat. Microbiol.">
        <title>Mediterranean grassland soil C-N compound turnover is dependent on rainfall and depth, and is mediated by genomically divergent microorganisms.</title>
        <authorList>
            <person name="Diamond S."/>
            <person name="Andeer P.F."/>
            <person name="Li Z."/>
            <person name="Crits-Christoph A."/>
            <person name="Burstein D."/>
            <person name="Anantharaman K."/>
            <person name="Lane K.R."/>
            <person name="Thomas B.C."/>
            <person name="Pan C."/>
            <person name="Northen T.R."/>
            <person name="Banfield J.F."/>
        </authorList>
    </citation>
    <scope>NUCLEOTIDE SEQUENCE [LARGE SCALE GENOMIC DNA]</scope>
    <source>
        <strain evidence="2">WS_10</strain>
    </source>
</reference>
<name>A0A538TZD5_UNCEI</name>
<evidence type="ECO:0000313" key="3">
    <source>
        <dbReference type="Proteomes" id="UP000319836"/>
    </source>
</evidence>
<dbReference type="InterPro" id="IPR037523">
    <property type="entry name" value="VOC_core"/>
</dbReference>
<protein>
    <submittedName>
        <fullName evidence="2">VOC family protein</fullName>
    </submittedName>
</protein>
<dbReference type="EMBL" id="VBPA01000351">
    <property type="protein sequence ID" value="TMQ69016.1"/>
    <property type="molecule type" value="Genomic_DNA"/>
</dbReference>
<dbReference type="InterPro" id="IPR029068">
    <property type="entry name" value="Glyas_Bleomycin-R_OHBP_Dase"/>
</dbReference>
<evidence type="ECO:0000259" key="1">
    <source>
        <dbReference type="PROSITE" id="PS51819"/>
    </source>
</evidence>
<dbReference type="SUPFAM" id="SSF54593">
    <property type="entry name" value="Glyoxalase/Bleomycin resistance protein/Dihydroxybiphenyl dioxygenase"/>
    <property type="match status" value="1"/>
</dbReference>
<gene>
    <name evidence="2" type="ORF">E6K80_13130</name>
</gene>
<dbReference type="PROSITE" id="PS51819">
    <property type="entry name" value="VOC"/>
    <property type="match status" value="1"/>
</dbReference>
<dbReference type="CDD" id="cd07263">
    <property type="entry name" value="VOC_like"/>
    <property type="match status" value="1"/>
</dbReference>